<organism evidence="1">
    <name type="scientific">viral metagenome</name>
    <dbReference type="NCBI Taxonomy" id="1070528"/>
    <lineage>
        <taxon>unclassified sequences</taxon>
        <taxon>metagenomes</taxon>
        <taxon>organismal metagenomes</taxon>
    </lineage>
</organism>
<dbReference type="AlphaFoldDB" id="A0A6M3IPJ7"/>
<proteinExistence type="predicted"/>
<name>A0A6M3IPJ7_9ZZZZ</name>
<dbReference type="SUPFAM" id="SSF102114">
    <property type="entry name" value="Radical SAM enzymes"/>
    <property type="match status" value="1"/>
</dbReference>
<evidence type="ECO:0000313" key="1">
    <source>
        <dbReference type="EMBL" id="QJA59148.1"/>
    </source>
</evidence>
<protein>
    <submittedName>
        <fullName evidence="1">Uncharacterized protein</fullName>
    </submittedName>
</protein>
<dbReference type="PANTHER" id="PTHR11228:SF7">
    <property type="entry name" value="PQQA PEPTIDE CYCLASE"/>
    <property type="match status" value="1"/>
</dbReference>
<dbReference type="InterPro" id="IPR058240">
    <property type="entry name" value="rSAM_sf"/>
</dbReference>
<accession>A0A6M3IPJ7</accession>
<dbReference type="PANTHER" id="PTHR11228">
    <property type="entry name" value="RADICAL SAM DOMAIN PROTEIN"/>
    <property type="match status" value="1"/>
</dbReference>
<dbReference type="InterPro" id="IPR050377">
    <property type="entry name" value="Radical_SAM_PqqE_MftC-like"/>
</dbReference>
<dbReference type="InterPro" id="IPR013785">
    <property type="entry name" value="Aldolase_TIM"/>
</dbReference>
<reference evidence="1" key="1">
    <citation type="submission" date="2020-03" db="EMBL/GenBank/DDBJ databases">
        <title>The deep terrestrial virosphere.</title>
        <authorList>
            <person name="Holmfeldt K."/>
            <person name="Nilsson E."/>
            <person name="Simone D."/>
            <person name="Lopez-Fernandez M."/>
            <person name="Wu X."/>
            <person name="de Brujin I."/>
            <person name="Lundin D."/>
            <person name="Andersson A."/>
            <person name="Bertilsson S."/>
            <person name="Dopson M."/>
        </authorList>
    </citation>
    <scope>NUCLEOTIDE SEQUENCE</scope>
    <source>
        <strain evidence="1">MM415B01340</strain>
    </source>
</reference>
<dbReference type="EMBL" id="MT141356">
    <property type="protein sequence ID" value="QJA59148.1"/>
    <property type="molecule type" value="Genomic_DNA"/>
</dbReference>
<gene>
    <name evidence="1" type="ORF">MM415B01340_0013</name>
</gene>
<sequence>MESSVATNGTLFNDRLISSLTNCKWVGISVDAATPETYKIGRKQDLFNTTIKNISDLVEFVGLSASHCSVSYKFLIMPYNQHEIYQACKLARELGVKDFHARPADYRHQGMGELKLSQNEYDCTQIREQFEKCHSLETNNFRVFTVMHKFNEDFTPKRDFSQCYGSPLLIQLCADGNVYLCPDQRHQEEYKLGSHYPDIDNILLFWGAKHHKELVFGNTPSKCTTRCTVGVYCRICEQVFMDKDPFDWRFV</sequence>
<dbReference type="Gene3D" id="3.20.20.70">
    <property type="entry name" value="Aldolase class I"/>
    <property type="match status" value="1"/>
</dbReference>